<accession>A0A1G1WZ49</accession>
<evidence type="ECO:0000256" key="3">
    <source>
        <dbReference type="ARBA" id="ARBA00022679"/>
    </source>
</evidence>
<feature type="domain" description="Glycosyltransferase 2-like" evidence="4">
    <location>
        <begin position="10"/>
        <end position="176"/>
    </location>
</feature>
<comment type="similarity">
    <text evidence="1">Belongs to the glycosyltransferase 2 family.</text>
</comment>
<evidence type="ECO:0000256" key="1">
    <source>
        <dbReference type="ARBA" id="ARBA00006739"/>
    </source>
</evidence>
<keyword evidence="3" id="KW-0808">Transferase</keyword>
<sequence length="239" mass="26270">MSTKLKKIFVVVTTYNEKENLPALVPQILDKDSRLKVIIVDDSSPDGTGKIADDLAKIFKDRIIVIHRKERGVGTALREGFKKALALGAEAVIQMDADFSHNPFYLTEIIKTLESGAKVVIGSRYSSGGGIASRSVARNIISKIANLYNHIILGLWDVSDTASGYKGYQREVLEKINLGSFVSTGYSVGVENLYRIAAKGFKITEIPILFSDRNAGNSKMGLKELVKYMITVLKIRAKS</sequence>
<name>A0A1G1WZ49_9BACT</name>
<dbReference type="PANTHER" id="PTHR43398:SF1">
    <property type="entry name" value="DOLICHOL-PHOSPHATE MANNOSYLTRANSFERASE SUBUNIT 1"/>
    <property type="match status" value="1"/>
</dbReference>
<dbReference type="Gene3D" id="3.90.550.10">
    <property type="entry name" value="Spore Coat Polysaccharide Biosynthesis Protein SpsA, Chain A"/>
    <property type="match status" value="1"/>
</dbReference>
<dbReference type="FunFam" id="3.90.550.10:FF:000122">
    <property type="entry name" value="Dolichol-phosphate mannosyltransferase subunit 1"/>
    <property type="match status" value="1"/>
</dbReference>
<keyword evidence="2" id="KW-0328">Glycosyltransferase</keyword>
<dbReference type="PANTHER" id="PTHR43398">
    <property type="entry name" value="DOLICHOL-PHOSPHATE MANNOSYLTRANSFERASE SUBUNIT 1"/>
    <property type="match status" value="1"/>
</dbReference>
<dbReference type="Pfam" id="PF00535">
    <property type="entry name" value="Glycos_transf_2"/>
    <property type="match status" value="1"/>
</dbReference>
<dbReference type="CDD" id="cd06442">
    <property type="entry name" value="DPM1_like"/>
    <property type="match status" value="1"/>
</dbReference>
<dbReference type="AlphaFoldDB" id="A0A1G1WZ49"/>
<comment type="caution">
    <text evidence="5">The sequence shown here is derived from an EMBL/GenBank/DDBJ whole genome shotgun (WGS) entry which is preliminary data.</text>
</comment>
<organism evidence="5 6">
    <name type="scientific">Candidatus Woykebacteria bacterium RIFCSPLOWO2_01_FULL_43_14</name>
    <dbReference type="NCBI Taxonomy" id="1802605"/>
    <lineage>
        <taxon>Bacteria</taxon>
        <taxon>Candidatus Woykeibacteriota</taxon>
    </lineage>
</organism>
<dbReference type="InterPro" id="IPR001173">
    <property type="entry name" value="Glyco_trans_2-like"/>
</dbReference>
<dbReference type="GO" id="GO:0004582">
    <property type="term" value="F:dolichyl-phosphate beta-D-mannosyltransferase activity"/>
    <property type="evidence" value="ECO:0007669"/>
    <property type="project" value="InterPro"/>
</dbReference>
<proteinExistence type="inferred from homology"/>
<dbReference type="GO" id="GO:0016020">
    <property type="term" value="C:membrane"/>
    <property type="evidence" value="ECO:0007669"/>
    <property type="project" value="GOC"/>
</dbReference>
<evidence type="ECO:0000259" key="4">
    <source>
        <dbReference type="Pfam" id="PF00535"/>
    </source>
</evidence>
<dbReference type="EMBL" id="MHDB01000003">
    <property type="protein sequence ID" value="OGY32841.1"/>
    <property type="molecule type" value="Genomic_DNA"/>
</dbReference>
<dbReference type="Proteomes" id="UP000177718">
    <property type="component" value="Unassembled WGS sequence"/>
</dbReference>
<protein>
    <recommendedName>
        <fullName evidence="4">Glycosyltransferase 2-like domain-containing protein</fullName>
    </recommendedName>
</protein>
<evidence type="ECO:0000313" key="5">
    <source>
        <dbReference type="EMBL" id="OGY32841.1"/>
    </source>
</evidence>
<dbReference type="SUPFAM" id="SSF53448">
    <property type="entry name" value="Nucleotide-diphospho-sugar transferases"/>
    <property type="match status" value="1"/>
</dbReference>
<evidence type="ECO:0000256" key="2">
    <source>
        <dbReference type="ARBA" id="ARBA00022676"/>
    </source>
</evidence>
<dbReference type="InterPro" id="IPR039528">
    <property type="entry name" value="DPM1-like"/>
</dbReference>
<dbReference type="STRING" id="1802605.A3A61_01430"/>
<reference evidence="5 6" key="1">
    <citation type="journal article" date="2016" name="Nat. Commun.">
        <title>Thousands of microbial genomes shed light on interconnected biogeochemical processes in an aquifer system.</title>
        <authorList>
            <person name="Anantharaman K."/>
            <person name="Brown C.T."/>
            <person name="Hug L.A."/>
            <person name="Sharon I."/>
            <person name="Castelle C.J."/>
            <person name="Probst A.J."/>
            <person name="Thomas B.C."/>
            <person name="Singh A."/>
            <person name="Wilkins M.J."/>
            <person name="Karaoz U."/>
            <person name="Brodie E.L."/>
            <person name="Williams K.H."/>
            <person name="Hubbard S.S."/>
            <person name="Banfield J.F."/>
        </authorList>
    </citation>
    <scope>NUCLEOTIDE SEQUENCE [LARGE SCALE GENOMIC DNA]</scope>
</reference>
<gene>
    <name evidence="5" type="ORF">A3A61_01430</name>
</gene>
<dbReference type="InterPro" id="IPR029044">
    <property type="entry name" value="Nucleotide-diphossugar_trans"/>
</dbReference>
<dbReference type="GO" id="GO:0009247">
    <property type="term" value="P:glycolipid biosynthetic process"/>
    <property type="evidence" value="ECO:0007669"/>
    <property type="project" value="TreeGrafter"/>
</dbReference>
<evidence type="ECO:0000313" key="6">
    <source>
        <dbReference type="Proteomes" id="UP000177718"/>
    </source>
</evidence>